<dbReference type="PANTHER" id="PTHR12203">
    <property type="entry name" value="KDEL LYS-ASP-GLU-LEU CONTAINING - RELATED"/>
    <property type="match status" value="1"/>
</dbReference>
<keyword evidence="5" id="KW-1185">Reference proteome</keyword>
<evidence type="ECO:0000256" key="2">
    <source>
        <dbReference type="ARBA" id="ARBA00022679"/>
    </source>
</evidence>
<accession>B8CCV0</accession>
<proteinExistence type="inferred from homology"/>
<evidence type="ECO:0000256" key="1">
    <source>
        <dbReference type="ARBA" id="ARBA00010118"/>
    </source>
</evidence>
<reference evidence="4 5" key="2">
    <citation type="journal article" date="2008" name="Nature">
        <title>The Phaeodactylum genome reveals the evolutionary history of diatom genomes.</title>
        <authorList>
            <person name="Bowler C."/>
            <person name="Allen A.E."/>
            <person name="Badger J.H."/>
            <person name="Grimwood J."/>
            <person name="Jabbari K."/>
            <person name="Kuo A."/>
            <person name="Maheswari U."/>
            <person name="Martens C."/>
            <person name="Maumus F."/>
            <person name="Otillar R.P."/>
            <person name="Rayko E."/>
            <person name="Salamov A."/>
            <person name="Vandepoele K."/>
            <person name="Beszteri B."/>
            <person name="Gruber A."/>
            <person name="Heijde M."/>
            <person name="Katinka M."/>
            <person name="Mock T."/>
            <person name="Valentin K."/>
            <person name="Verret F."/>
            <person name="Berges J.A."/>
            <person name="Brownlee C."/>
            <person name="Cadoret J.P."/>
            <person name="Chiovitti A."/>
            <person name="Choi C.J."/>
            <person name="Coesel S."/>
            <person name="De Martino A."/>
            <person name="Detter J.C."/>
            <person name="Durkin C."/>
            <person name="Falciatore A."/>
            <person name="Fournet J."/>
            <person name="Haruta M."/>
            <person name="Huysman M.J."/>
            <person name="Jenkins B.D."/>
            <person name="Jiroutova K."/>
            <person name="Jorgensen R.E."/>
            <person name="Joubert Y."/>
            <person name="Kaplan A."/>
            <person name="Kroger N."/>
            <person name="Kroth P.G."/>
            <person name="La Roche J."/>
            <person name="Lindquist E."/>
            <person name="Lommer M."/>
            <person name="Martin-Jezequel V."/>
            <person name="Lopez P.J."/>
            <person name="Lucas S."/>
            <person name="Mangogna M."/>
            <person name="McGinnis K."/>
            <person name="Medlin L.K."/>
            <person name="Montsant A."/>
            <person name="Oudot-Le Secq M.P."/>
            <person name="Napoli C."/>
            <person name="Obornik M."/>
            <person name="Parker M.S."/>
            <person name="Petit J.L."/>
            <person name="Porcel B.M."/>
            <person name="Poulsen N."/>
            <person name="Robison M."/>
            <person name="Rychlewski L."/>
            <person name="Rynearson T.A."/>
            <person name="Schmutz J."/>
            <person name="Shapiro H."/>
            <person name="Siaut M."/>
            <person name="Stanley M."/>
            <person name="Sussman M.R."/>
            <person name="Taylor A.R."/>
            <person name="Vardi A."/>
            <person name="von Dassow P."/>
            <person name="Vyverman W."/>
            <person name="Willis A."/>
            <person name="Wyrwicz L.S."/>
            <person name="Rokhsar D.S."/>
            <person name="Weissenbach J."/>
            <person name="Armbrust E.V."/>
            <person name="Green B.R."/>
            <person name="Van de Peer Y."/>
            <person name="Grigoriev I.V."/>
        </authorList>
    </citation>
    <scope>NUCLEOTIDE SEQUENCE [LARGE SCALE GENOMIC DNA]</scope>
    <source>
        <strain evidence="4 5">CCMP1335</strain>
    </source>
</reference>
<dbReference type="RefSeq" id="XP_002294004.1">
    <property type="nucleotide sequence ID" value="XM_002293968.1"/>
</dbReference>
<dbReference type="Pfam" id="PF05686">
    <property type="entry name" value="Glyco_transf_90"/>
    <property type="match status" value="1"/>
</dbReference>
<comment type="similarity">
    <text evidence="1">Belongs to the glycosyltransferase 90 family.</text>
</comment>
<dbReference type="InterPro" id="IPR051091">
    <property type="entry name" value="O-Glucosyltr/Glycosyltrsf_90"/>
</dbReference>
<dbReference type="AlphaFoldDB" id="B8CCV0"/>
<dbReference type="PaxDb" id="35128-Thaps24940"/>
<evidence type="ECO:0000313" key="5">
    <source>
        <dbReference type="Proteomes" id="UP000001449"/>
    </source>
</evidence>
<dbReference type="EMBL" id="CM000649">
    <property type="protein sequence ID" value="EED89013.1"/>
    <property type="molecule type" value="Genomic_DNA"/>
</dbReference>
<dbReference type="HOGENOM" id="CLU_029674_0_0_1"/>
<name>B8CCV0_THAPS</name>
<dbReference type="InParanoid" id="B8CCV0"/>
<dbReference type="eggNOG" id="KOG2458">
    <property type="taxonomic scope" value="Eukaryota"/>
</dbReference>
<protein>
    <recommendedName>
        <fullName evidence="3">Glycosyl transferase CAP10 domain-containing protein</fullName>
    </recommendedName>
</protein>
<dbReference type="GeneID" id="7451593"/>
<evidence type="ECO:0000259" key="3">
    <source>
        <dbReference type="SMART" id="SM00672"/>
    </source>
</evidence>
<dbReference type="GO" id="GO:0016740">
    <property type="term" value="F:transferase activity"/>
    <property type="evidence" value="ECO:0007669"/>
    <property type="project" value="UniProtKB-KW"/>
</dbReference>
<dbReference type="Proteomes" id="UP000001449">
    <property type="component" value="Chromosome 14"/>
</dbReference>
<gene>
    <name evidence="4" type="ORF">THAPSDRAFT_24940</name>
</gene>
<dbReference type="SMART" id="SM00672">
    <property type="entry name" value="CAP10"/>
    <property type="match status" value="1"/>
</dbReference>
<dbReference type="InterPro" id="IPR006598">
    <property type="entry name" value="CAP10"/>
</dbReference>
<reference evidence="4 5" key="1">
    <citation type="journal article" date="2004" name="Science">
        <title>The genome of the diatom Thalassiosira pseudonana: ecology, evolution, and metabolism.</title>
        <authorList>
            <person name="Armbrust E.V."/>
            <person name="Berges J.A."/>
            <person name="Bowler C."/>
            <person name="Green B.R."/>
            <person name="Martinez D."/>
            <person name="Putnam N.H."/>
            <person name="Zhou S."/>
            <person name="Allen A.E."/>
            <person name="Apt K.E."/>
            <person name="Bechner M."/>
            <person name="Brzezinski M.A."/>
            <person name="Chaal B.K."/>
            <person name="Chiovitti A."/>
            <person name="Davis A.K."/>
            <person name="Demarest M.S."/>
            <person name="Detter J.C."/>
            <person name="Glavina T."/>
            <person name="Goodstein D."/>
            <person name="Hadi M.Z."/>
            <person name="Hellsten U."/>
            <person name="Hildebrand M."/>
            <person name="Jenkins B.D."/>
            <person name="Jurka J."/>
            <person name="Kapitonov V.V."/>
            <person name="Kroger N."/>
            <person name="Lau W.W."/>
            <person name="Lane T.W."/>
            <person name="Larimer F.W."/>
            <person name="Lippmeier J.C."/>
            <person name="Lucas S."/>
            <person name="Medina M."/>
            <person name="Montsant A."/>
            <person name="Obornik M."/>
            <person name="Parker M.S."/>
            <person name="Palenik B."/>
            <person name="Pazour G.J."/>
            <person name="Richardson P.M."/>
            <person name="Rynearson T.A."/>
            <person name="Saito M.A."/>
            <person name="Schwartz D.C."/>
            <person name="Thamatrakoln K."/>
            <person name="Valentin K."/>
            <person name="Vardi A."/>
            <person name="Wilkerson F.P."/>
            <person name="Rokhsar D.S."/>
        </authorList>
    </citation>
    <scope>NUCLEOTIDE SEQUENCE [LARGE SCALE GENOMIC DNA]</scope>
    <source>
        <strain evidence="4 5">CCMP1335</strain>
    </source>
</reference>
<organism evidence="4 5">
    <name type="scientific">Thalassiosira pseudonana</name>
    <name type="common">Marine diatom</name>
    <name type="synonym">Cyclotella nana</name>
    <dbReference type="NCBI Taxonomy" id="35128"/>
    <lineage>
        <taxon>Eukaryota</taxon>
        <taxon>Sar</taxon>
        <taxon>Stramenopiles</taxon>
        <taxon>Ochrophyta</taxon>
        <taxon>Bacillariophyta</taxon>
        <taxon>Coscinodiscophyceae</taxon>
        <taxon>Thalassiosirophycidae</taxon>
        <taxon>Thalassiosirales</taxon>
        <taxon>Thalassiosiraceae</taxon>
        <taxon>Thalassiosira</taxon>
    </lineage>
</organism>
<dbReference type="KEGG" id="tps:THAPSDRAFT_24940"/>
<keyword evidence="2" id="KW-0808">Transferase</keyword>
<dbReference type="PANTHER" id="PTHR12203:SF35">
    <property type="entry name" value="PROTEIN O-GLUCOSYLTRANSFERASE 1"/>
    <property type="match status" value="1"/>
</dbReference>
<evidence type="ECO:0000313" key="4">
    <source>
        <dbReference type="EMBL" id="EED89013.1"/>
    </source>
</evidence>
<feature type="domain" description="Glycosyl transferase CAP10" evidence="3">
    <location>
        <begin position="365"/>
        <end position="547"/>
    </location>
</feature>
<sequence>MTDNNYGTLQRKAILTLTAAIAALSLPLLLLSSVSKEIGHAHSKEYYNGYNYHHGVAGGYSGQYSMGMQRTLSDDSLTLQQLQQRQQQKMANYDSVDFVSFDIPDVLPNVNSLQDTTSSASVKSYSHLISTSTPLPRYTINDALFSSTVYTHLYALLIYDPATDKFISLLNRNHFWFSEKSWELRLFDCLRYLPFLLRETFPERFLNGIGNGELVIPISSGDYPAVANIDCLQRNNINNSEGTTASSTAPCSNSFAPVLHFGSTFRNPTFFPNIIPMPMPDYNHLGCFEYYAATGGEEVCDGLRGRSDGGELVYGSSGGGEDEFDELIPQLVWRGTDYPFLYLRHPDLQRPNLLGITQRLGNPNTIQNKKERAINKLKRNYDSLSPRWKAVLLTVESEMNAPYENREVPLVNIKFSSFQWKYEYEPWEWLDFPVKGESMTLEELARYKYHIDLGGCGGTTWSGTVQKLAMPGVLFHHVTGAKDYLHDYIKPWIHYIPIREDLSDLLEKLHWAEAHPREAKQISDQATELSRYLGSPKGFGQMFNEHWVQPLKEVIGAYQPVSTTHEGMSWREVITKKEGEDVLVPYYECEGRVMNDCKKVMRGYFKWRMPPKQYRLGGVFEEHNLEITV</sequence>